<dbReference type="InterPro" id="IPR021338">
    <property type="entry name" value="DUF2953"/>
</dbReference>
<dbReference type="EMBL" id="UPPP01000083">
    <property type="protein sequence ID" value="VBB07974.1"/>
    <property type="molecule type" value="Genomic_DNA"/>
</dbReference>
<name>A0A498R8X1_9FIRM</name>
<keyword evidence="1" id="KW-0812">Transmembrane</keyword>
<evidence type="ECO:0000313" key="2">
    <source>
        <dbReference type="EMBL" id="VBB07974.1"/>
    </source>
</evidence>
<dbReference type="OrthoDB" id="1683589at2"/>
<dbReference type="AlphaFoldDB" id="A0A498R8X1"/>
<reference evidence="2 3" key="1">
    <citation type="submission" date="2018-06" db="EMBL/GenBank/DDBJ databases">
        <authorList>
            <person name="Strepis N."/>
        </authorList>
    </citation>
    <scope>NUCLEOTIDE SEQUENCE [LARGE SCALE GENOMIC DNA]</scope>
    <source>
        <strain evidence="2">LUCI</strain>
    </source>
</reference>
<keyword evidence="1" id="KW-1133">Transmembrane helix</keyword>
<evidence type="ECO:0000313" key="3">
    <source>
        <dbReference type="Proteomes" id="UP000277811"/>
    </source>
</evidence>
<accession>A0A498R8X1</accession>
<feature type="transmembrane region" description="Helical" evidence="1">
    <location>
        <begin position="6"/>
        <end position="27"/>
    </location>
</feature>
<dbReference type="Proteomes" id="UP000277811">
    <property type="component" value="Unassembled WGS sequence"/>
</dbReference>
<proteinExistence type="predicted"/>
<keyword evidence="1" id="KW-0472">Membrane</keyword>
<evidence type="ECO:0008006" key="4">
    <source>
        <dbReference type="Google" id="ProtNLM"/>
    </source>
</evidence>
<sequence length="225" mass="26632">MNVWLSGIAAWILVSYFISRITLYIKLQYKRQAADDYLLIEVYTYKKIVLYSLQVPLLQITQGMLPWLETEVHSGEEKITTHVEREKRFVHKSVKDPDKFYDSVRIVQYYTRMYNQFMKNIMQSMQCEKLEWRTAYGLGDSALTAFFYGIIWMLKGLLVTNLRERFHFRQPPEIRVAPFFGEVQFRVDFRCIFSIKLGNLINATLRMINERQGGGSGWPNIRSRG</sequence>
<feature type="transmembrane region" description="Helical" evidence="1">
    <location>
        <begin position="142"/>
        <end position="162"/>
    </location>
</feature>
<dbReference type="Pfam" id="PF11167">
    <property type="entry name" value="DUF2953"/>
    <property type="match status" value="1"/>
</dbReference>
<organism evidence="2 3">
    <name type="scientific">Lucifera butyrica</name>
    <dbReference type="NCBI Taxonomy" id="1351585"/>
    <lineage>
        <taxon>Bacteria</taxon>
        <taxon>Bacillati</taxon>
        <taxon>Bacillota</taxon>
        <taxon>Negativicutes</taxon>
        <taxon>Veillonellales</taxon>
        <taxon>Veillonellaceae</taxon>
        <taxon>Lucifera</taxon>
    </lineage>
</organism>
<keyword evidence="3" id="KW-1185">Reference proteome</keyword>
<dbReference type="RefSeq" id="WP_122628894.1">
    <property type="nucleotide sequence ID" value="NZ_UPPP01000083.1"/>
</dbReference>
<protein>
    <recommendedName>
        <fullName evidence="4">DUF2953 domain-containing protein</fullName>
    </recommendedName>
</protein>
<gene>
    <name evidence="2" type="ORF">LUCI_3239</name>
</gene>
<evidence type="ECO:0000256" key="1">
    <source>
        <dbReference type="SAM" id="Phobius"/>
    </source>
</evidence>